<dbReference type="Gene3D" id="2.60.120.200">
    <property type="match status" value="1"/>
</dbReference>
<accession>A0A059PBP6</accession>
<evidence type="ECO:0000256" key="2">
    <source>
        <dbReference type="SAM" id="SignalP"/>
    </source>
</evidence>
<dbReference type="InterPro" id="IPR050546">
    <property type="entry name" value="Glycosyl_Hydrlase_16"/>
</dbReference>
<name>A0A059PBP6_MACNP</name>
<dbReference type="GO" id="GO:0004553">
    <property type="term" value="F:hydrolase activity, hydrolyzing O-glycosyl compounds"/>
    <property type="evidence" value="ECO:0007669"/>
    <property type="project" value="InterPro"/>
</dbReference>
<dbReference type="InterPro" id="IPR013320">
    <property type="entry name" value="ConA-like_dom_sf"/>
</dbReference>
<dbReference type="PANTHER" id="PTHR10963:SF55">
    <property type="entry name" value="GLYCOSIDE HYDROLASE FAMILY 16 PROTEIN"/>
    <property type="match status" value="1"/>
</dbReference>
<dbReference type="GO" id="GO:0005975">
    <property type="term" value="P:carbohydrate metabolic process"/>
    <property type="evidence" value="ECO:0007669"/>
    <property type="project" value="InterPro"/>
</dbReference>
<feature type="domain" description="GH16" evidence="3">
    <location>
        <begin position="18"/>
        <end position="370"/>
    </location>
</feature>
<keyword evidence="2" id="KW-0732">Signal</keyword>
<dbReference type="AlphaFoldDB" id="A0A059PBP6"/>
<dbReference type="Pfam" id="PF00722">
    <property type="entry name" value="Glyco_hydro_16"/>
    <property type="match status" value="1"/>
</dbReference>
<proteinExistence type="evidence at transcript level"/>
<feature type="chain" id="PRO_5001581314" evidence="2">
    <location>
        <begin position="22"/>
        <end position="372"/>
    </location>
</feature>
<dbReference type="InterPro" id="IPR000757">
    <property type="entry name" value="Beta-glucanase-like"/>
</dbReference>
<comment type="similarity">
    <text evidence="1">Belongs to the glycosyl hydrolase 16 family.</text>
</comment>
<evidence type="ECO:0000256" key="1">
    <source>
        <dbReference type="ARBA" id="ARBA00006865"/>
    </source>
</evidence>
<sequence>MGKLSRMRTLYLLLLATCAFAADIVDPKDCKEFPCLIFNDEFDFLDHDVWEHEVTMSGGGNWEFQVYVNNRSISYARDSTLFIRPGLVSEWKGESFLTSGNLNLWGMNGRGDVCTGNAYWGCDRTGTADNLINPIMSARLRTMSDFAFKYGRIEVRAKMPRGDWLWPAVWMLPRNWPYGLWPASGEIDIVESRGNDDYGDLGNQFGGTTMHWGPFWPLNKYDLTHVEYKASDGSFANSFHTWRVDWTKDKIEAYVDDVLMMTADPGTSFWDFGGFGDGIDNIWNSGDKMAPFDQKFYVILNLAVGGTGGFFPDGIPGTPKPWSNTSPTAFKDFWSARADWLPTWQQGESRISEKAALQVDYVKVWKMESAEQ</sequence>
<reference evidence="4" key="1">
    <citation type="submission" date="2012-06" db="EMBL/GenBank/DDBJ databases">
        <authorList>
            <person name="Xiu Y.J."/>
            <person name="Wang W."/>
            <person name="Meng Q.G."/>
        </authorList>
    </citation>
    <scope>NUCLEOTIDE SEQUENCE</scope>
</reference>
<dbReference type="CDD" id="cd08024">
    <property type="entry name" value="GH16_CCF"/>
    <property type="match status" value="1"/>
</dbReference>
<dbReference type="PROSITE" id="PS51762">
    <property type="entry name" value="GH16_2"/>
    <property type="match status" value="1"/>
</dbReference>
<dbReference type="EMBL" id="JX171291">
    <property type="protein sequence ID" value="AGF86400.1"/>
    <property type="molecule type" value="mRNA"/>
</dbReference>
<evidence type="ECO:0000313" key="4">
    <source>
        <dbReference type="EMBL" id="AGF86400.1"/>
    </source>
</evidence>
<feature type="signal peptide" evidence="2">
    <location>
        <begin position="1"/>
        <end position="21"/>
    </location>
</feature>
<evidence type="ECO:0000259" key="3">
    <source>
        <dbReference type="PROSITE" id="PS51762"/>
    </source>
</evidence>
<protein>
    <submittedName>
        <fullName evidence="4">Lipopolysaccharide and beta-1,3-glucan binding protein</fullName>
    </submittedName>
</protein>
<dbReference type="PANTHER" id="PTHR10963">
    <property type="entry name" value="GLYCOSYL HYDROLASE-RELATED"/>
    <property type="match status" value="1"/>
</dbReference>
<dbReference type="SUPFAM" id="SSF49899">
    <property type="entry name" value="Concanavalin A-like lectins/glucanases"/>
    <property type="match status" value="1"/>
</dbReference>
<organism evidence="4">
    <name type="scientific">Macrobrachium nipponense</name>
    <name type="common">Oriental river shrimp</name>
    <name type="synonym">Palaemon nipponensis</name>
    <dbReference type="NCBI Taxonomy" id="159736"/>
    <lineage>
        <taxon>Eukaryota</taxon>
        <taxon>Metazoa</taxon>
        <taxon>Ecdysozoa</taxon>
        <taxon>Arthropoda</taxon>
        <taxon>Crustacea</taxon>
        <taxon>Multicrustacea</taxon>
        <taxon>Malacostraca</taxon>
        <taxon>Eumalacostraca</taxon>
        <taxon>Eucarida</taxon>
        <taxon>Decapoda</taxon>
        <taxon>Pleocyemata</taxon>
        <taxon>Caridea</taxon>
        <taxon>Palaemonoidea</taxon>
        <taxon>Palaemonidae</taxon>
        <taxon>Macrobrachium</taxon>
    </lineage>
</organism>
<reference evidence="4" key="2">
    <citation type="journal article" date="2014" name="Mol. Biol. Rep.">
        <title>Molecular cloning and characterization of the lipopolysaccharide and beta-1,3-glucan binding protein from oriental river prawn, Macrobrachium nipponense.</title>
        <authorList>
            <person name="Xiu Y."/>
            <person name="Wu T."/>
            <person name="Liu P."/>
            <person name="Huang Y."/>
            <person name="Ren Q."/>
            <person name="Gu W."/>
            <person name="Meng Q."/>
            <person name="Wang W."/>
        </authorList>
    </citation>
    <scope>NUCLEOTIDE SEQUENCE</scope>
</reference>